<dbReference type="SUPFAM" id="SSF53901">
    <property type="entry name" value="Thiolase-like"/>
    <property type="match status" value="1"/>
</dbReference>
<dbReference type="InterPro" id="IPR029063">
    <property type="entry name" value="SAM-dependent_MTases_sf"/>
</dbReference>
<dbReference type="GeneID" id="98163561"/>
<dbReference type="Pfam" id="PF07993">
    <property type="entry name" value="NAD_binding_4"/>
    <property type="match status" value="1"/>
</dbReference>
<dbReference type="SMART" id="SM00827">
    <property type="entry name" value="PKS_AT"/>
    <property type="match status" value="1"/>
</dbReference>
<feature type="region of interest" description="C-terminal hotdog fold" evidence="13">
    <location>
        <begin position="1798"/>
        <end position="1945"/>
    </location>
</feature>
<dbReference type="Gene3D" id="3.40.50.150">
    <property type="entry name" value="Vaccinia Virus protein VP39"/>
    <property type="match status" value="1"/>
</dbReference>
<organism evidence="19 20">
    <name type="scientific">Aspergillus pseudodeflectus</name>
    <dbReference type="NCBI Taxonomy" id="176178"/>
    <lineage>
        <taxon>Eukaryota</taxon>
        <taxon>Fungi</taxon>
        <taxon>Dikarya</taxon>
        <taxon>Ascomycota</taxon>
        <taxon>Pezizomycotina</taxon>
        <taxon>Eurotiomycetes</taxon>
        <taxon>Eurotiomycetidae</taxon>
        <taxon>Eurotiales</taxon>
        <taxon>Aspergillaceae</taxon>
        <taxon>Aspergillus</taxon>
        <taxon>Aspergillus subgen. Nidulantes</taxon>
    </lineage>
</organism>
<feature type="compositionally biased region" description="Polar residues" evidence="14">
    <location>
        <begin position="1"/>
        <end position="18"/>
    </location>
</feature>
<dbReference type="Gene3D" id="3.40.50.720">
    <property type="entry name" value="NAD(P)-binding Rossmann-like Domain"/>
    <property type="match status" value="1"/>
</dbReference>
<dbReference type="Pfam" id="PF00109">
    <property type="entry name" value="ketoacyl-synt"/>
    <property type="match status" value="1"/>
</dbReference>
<dbReference type="SUPFAM" id="SSF52151">
    <property type="entry name" value="FabD/lysophospholipase-like"/>
    <property type="match status" value="1"/>
</dbReference>
<evidence type="ECO:0000256" key="5">
    <source>
        <dbReference type="ARBA" id="ARBA00022723"/>
    </source>
</evidence>
<dbReference type="PROSITE" id="PS52004">
    <property type="entry name" value="KS3_2"/>
    <property type="match status" value="1"/>
</dbReference>
<dbReference type="SMART" id="SM00906">
    <property type="entry name" value="Fungal_trans"/>
    <property type="match status" value="1"/>
</dbReference>
<evidence type="ECO:0000313" key="20">
    <source>
        <dbReference type="Proteomes" id="UP001610444"/>
    </source>
</evidence>
<dbReference type="InterPro" id="IPR036736">
    <property type="entry name" value="ACP-like_sf"/>
</dbReference>
<dbReference type="Gene3D" id="1.10.1200.10">
    <property type="entry name" value="ACP-like"/>
    <property type="match status" value="1"/>
</dbReference>
<dbReference type="InterPro" id="IPR014031">
    <property type="entry name" value="Ketoacyl_synth_C"/>
</dbReference>
<keyword evidence="20" id="KW-1185">Reference proteome</keyword>
<dbReference type="InterPro" id="IPR009081">
    <property type="entry name" value="PP-bd_ACP"/>
</dbReference>
<dbReference type="InterPro" id="IPR036864">
    <property type="entry name" value="Zn2-C6_fun-type_DNA-bd_sf"/>
</dbReference>
<keyword evidence="5" id="KW-0479">Metal-binding</keyword>
<dbReference type="Pfam" id="PF18558">
    <property type="entry name" value="HTH_51"/>
    <property type="match status" value="1"/>
</dbReference>
<keyword evidence="7" id="KW-0805">Transcription regulation</keyword>
<feature type="domain" description="PKS/mFAS DH" evidence="18">
    <location>
        <begin position="1636"/>
        <end position="1945"/>
    </location>
</feature>
<gene>
    <name evidence="19" type="ORF">BJX68DRAFT_277793</name>
</gene>
<dbReference type="Pfam" id="PF08242">
    <property type="entry name" value="Methyltransf_12"/>
    <property type="match status" value="1"/>
</dbReference>
<dbReference type="CDD" id="cd00067">
    <property type="entry name" value="GAL4"/>
    <property type="match status" value="1"/>
</dbReference>
<dbReference type="InterPro" id="IPR001138">
    <property type="entry name" value="Zn2Cys6_DnaBD"/>
</dbReference>
<keyword evidence="3" id="KW-0597">Phosphoprotein</keyword>
<evidence type="ECO:0000256" key="8">
    <source>
        <dbReference type="ARBA" id="ARBA00023125"/>
    </source>
</evidence>
<dbReference type="InterPro" id="IPR050091">
    <property type="entry name" value="PKS_NRPS_Biosynth_Enz"/>
</dbReference>
<evidence type="ECO:0000256" key="13">
    <source>
        <dbReference type="PROSITE-ProRule" id="PRU01363"/>
    </source>
</evidence>
<evidence type="ECO:0000256" key="10">
    <source>
        <dbReference type="ARBA" id="ARBA00023242"/>
    </source>
</evidence>
<evidence type="ECO:0000256" key="11">
    <source>
        <dbReference type="ARBA" id="ARBA00023268"/>
    </source>
</evidence>
<dbReference type="Gene3D" id="3.40.366.10">
    <property type="entry name" value="Malonyl-Coenzyme A Acyl Carrier Protein, domain 2"/>
    <property type="match status" value="2"/>
</dbReference>
<keyword evidence="8" id="KW-0238">DNA-binding</keyword>
<protein>
    <recommendedName>
        <fullName evidence="21">Polyketide synthase</fullName>
    </recommendedName>
</protein>
<evidence type="ECO:0000256" key="14">
    <source>
        <dbReference type="SAM" id="MobiDB-lite"/>
    </source>
</evidence>
<dbReference type="Pfam" id="PF16073">
    <property type="entry name" value="SAT"/>
    <property type="match status" value="1"/>
</dbReference>
<keyword evidence="12" id="KW-0012">Acyltransferase</keyword>
<dbReference type="Gene3D" id="3.40.47.10">
    <property type="match status" value="1"/>
</dbReference>
<dbReference type="Proteomes" id="UP001610444">
    <property type="component" value="Unassembled WGS sequence"/>
</dbReference>
<dbReference type="InterPro" id="IPR016035">
    <property type="entry name" value="Acyl_Trfase/lysoPLipase"/>
</dbReference>
<dbReference type="PANTHER" id="PTHR43775:SF14">
    <property type="entry name" value="ITERATIVE POLYKETIDE SYNTHASE AFOE-RELATED"/>
    <property type="match status" value="1"/>
</dbReference>
<evidence type="ECO:0000313" key="19">
    <source>
        <dbReference type="EMBL" id="KAL2844460.1"/>
    </source>
</evidence>
<dbReference type="Gene3D" id="4.10.240.10">
    <property type="entry name" value="Zn(2)-C6 fungal-type DNA-binding domain"/>
    <property type="match status" value="1"/>
</dbReference>
<dbReference type="SUPFAM" id="SSF51735">
    <property type="entry name" value="NAD(P)-binding Rossmann-fold domains"/>
    <property type="match status" value="1"/>
</dbReference>
<accession>A0ABR4JWP2</accession>
<feature type="domain" description="Ketosynthase family 3 (KS3)" evidence="17">
    <location>
        <begin position="882"/>
        <end position="1261"/>
    </location>
</feature>
<dbReference type="PROSITE" id="PS52019">
    <property type="entry name" value="PKS_MFAS_DH"/>
    <property type="match status" value="1"/>
</dbReference>
<dbReference type="CDD" id="cd12148">
    <property type="entry name" value="fungal_TF_MHR"/>
    <property type="match status" value="1"/>
</dbReference>
<sequence length="2870" mass="318771">MKTELSPSTSPAHSSRQRPGSACEECRRRKVRCDRQRPQCQVCYESGLECKISTTRLPRGPRKGQLRTLRTRIGRFVFSRSSRTLAERVAALERCLADQHPEINQQMTALLDDPELDCESEEDHLREINGNSDQLYFDRVHPFAPILQRWRYHIWSKQHKKSEGQTCLQYAMWTVAASLSAQFRSLRDSLYQETRRMLDALDSQTQRADPNGSIEQAQAWVLICVYEYMQLSPLQAWMSAGRCCRLVLGMRLYELDDPNNPVMVARDQETSLIDWTGLEERRRTFWMAYSLDRFISFHNALPFTLNEQLIATRLPVPEEEFQAGHPAVTQYLSEVMARGNTDNVHPISSFSECIVLATICGRALAHRQKVAVEQISVSGDMAVFEGFWSRHQWLHDMLNYRIRLLSTSPQVDPMLMFARIVAQTMVLFLHSVLESITWKTGDHLLGIIEYERLCVMAAHEVVKLVKLQGQLGYFKVHPLTPIPLMMCTEFFAGHGYLDAGFDGMLQDVLACLQDLDRENSNGRPKGKSVGNVVLVFGCQWLSFDAGDFRRLRATVLDNPEHHWMIDVLDELPAHYRTAAETRHLPSLNAIPGERELRELDRWFRCDDLSTAKFPLSYTQLAPLLMMTHFVQYGQYLKLTKAKPGCKRETVGAEGSSAVVEIVGFCIGLLSGVVVSAARNQEQLRRLGAGALRLAILLGALGDVQEKEEAYTSLATAWRTADIEEQLDKILDQYHGSYTTVRYDENRATSLQSAGFTATLVDFNGRYHWPGHEKTLPALFALCKAEQGFQLPDASELTRPLRTNTTAEPVRSGPPCEWYKTFSDVYEQYLTGPRSLVVEFGPERCIPPSFLRRLPQRVIHFADLELPKNLNRDYELASRPPADTDIAIVGMACRVAGADDLNEFWDLLERHANYETPWRPEASKRMWLGNFKSPRESMSQDPQQRLILQVAYQALEAAGYFSRSSKDKDIGCYIASCTVDYEHNVNCHTASAYAATGLLRSFLAGKLSHYFGWRGPSLCIDTACSGSAVALHHACRAILNGDCSAALVGGTNAITSPLAYDNLAGASFLSPTGACKPFDGQADGYCRGEGFVAIYVKKLSDALENGDNVLATIAGTAVEQNDNCTPIVVPDAPSLAGLFEKVTRRARLHPRDITVVEAHGTGTQAGDPAEYHSLALGSVKGLVGHTEGVSGLVALAKVVMMIHGGQVPPQPGFESLNSHIKAKPDDHIEIAKHMRPWEAGFRAALINNYGACGSNATMVITQGPQRSRSVSRGLQAEGVALPFRLCALDKSRLQAYAARLRLFVAQREDDKDMTLANLALDCKCIFRAKSIPELTARLAGIEQGEEIILCFGGQVGRSIGLNRTAGQKSIFPGIFSAAPVPDPVQLQTQLFSLQYACARSWICSGIQLTALCISVIVRRAAIILEGDRLQVEQYLHGSLATIACYNAVDDLESKLEVNPAFRTKRLDVTNAFHSTLVDPLLPALGSVTDGVLLHAPSIHLERATADSTEGRPPSSVIADHLRQPVHFGAAVQRLASRYDSAVWLEAGSNSTVTSLARKALETSAAGHSFHALNITSSGALGNLITTTIGLWKDHIPCEFLGHHALQAKEYSHLFLPPYQFEKSRHWMENKPLPAADREEYARKDDAQNEDPLFSFSGYSIHTNHPRYIAAVSGHVVAKTAPIAPASVLLDYAVELLRSLPEGMDKVPCVWDVGSDAPLLLDSNRDVWIELLKEMGSRSTWELRFLSEATKAKAPRRLLHCTARITMHDASDGILQAEFARYARLVSHRKCVELLSDPNVDDILQGRNVYRAFAEIVEYSDAYRGVQKLVGKGNESAGCVLKSYSRITWADAFLCDSFSQCGGFWVNCMTDRDQGEIYVASGMEKWVRTPLFADMASARPSTWHVWARHHRADSWYTSDIFVFTPGGELVEMFLGLRYSRVAESLFVRLLGGGPSERKDTDKQQNARPTPSKDLAVRVREVVAELCAVEPSEIEDESQLANAGVDSLMAMELARELEQVFQCTLVVEALLEADTFADLVQIVRNAVGDVADSGSEYSSDDHTASSGESECLITSTESITSISDTNDLHLPEMAVVQTFGEIKAQTDDFLADNQCSGRLHDFTPLQIELCLVLTLEAFNTLGTDIRNAHPTQRLSRIKYDSQHDSLVQYLYDRLVEAGLVILDGATVIRTQKQAPSHSSTTILSRIEMEYPEYAGASKLTFYTGGRLAEVLRGEQDGIQLIFGTREGQRLVSWMYGEEPHNVAGHKLMGEFIKRLVRKLAPTTKDTGPLKILEMGAGTGGGTKWFLPLLAALPIAVEYTFSDISPAFLAQARRKFHDYSFIRYCVHDIEKPPSHELQGSQHIIIASNAVHATSNLQVSTKHMRQALRTDGVLMMLEMTTPVFAIDLVFGLFRGWWVFNDGRTHAITSEQSWKQDLQAVGYGHVDWTDGQSNEASVQRVIFATAQCSQEHLAPCLNQTARSQAVEKYVRRAVKGFRASLANPQGRVTPREACVLLTGGTGSLGSHLVAHLARLPDVRMIVCLNRVSKTKPKERQEHALAERKLSLSTLEQGKLVVLEGDMSMPQLGLTSDQYNSLQSNVTHIVHNAWPMDGIKPLSSFEGQFRVLRNLIDLASDIVAAESRPVRFQFVSSIGTVKGGGALEEQTGIENVMANGYNEAKFVCERVVQETLQRYPQVFQAMIVRPGQIAGSQEAAYWNTHEHFPSMVKASHTLGVFPALKGGMGWTPVDVAAQVMSELLIENGAPDGIYHVDNPAQQDWASVVSVLAEELGATTVPFAEWLRRVRQHGIDSGKNPASLMADWFEDNFERMSCRGAMDTRVAQKHSKTLREMQKGGQVRAETVRKYVRSWKERGFLP</sequence>
<dbReference type="SUPFAM" id="SSF47336">
    <property type="entry name" value="ACP-like"/>
    <property type="match status" value="1"/>
</dbReference>
<dbReference type="Pfam" id="PF00550">
    <property type="entry name" value="PP-binding"/>
    <property type="match status" value="1"/>
</dbReference>
<feature type="region of interest" description="Disordered" evidence="14">
    <location>
        <begin position="1"/>
        <end position="21"/>
    </location>
</feature>
<comment type="caution">
    <text evidence="19">The sequence shown here is derived from an EMBL/GenBank/DDBJ whole genome shotgun (WGS) entry which is preliminary data.</text>
</comment>
<evidence type="ECO:0000256" key="1">
    <source>
        <dbReference type="ARBA" id="ARBA00005179"/>
    </source>
</evidence>
<dbReference type="EMBL" id="JBFXLR010000041">
    <property type="protein sequence ID" value="KAL2844460.1"/>
    <property type="molecule type" value="Genomic_DNA"/>
</dbReference>
<evidence type="ECO:0000259" key="17">
    <source>
        <dbReference type="PROSITE" id="PS52004"/>
    </source>
</evidence>
<evidence type="ECO:0000256" key="9">
    <source>
        <dbReference type="ARBA" id="ARBA00023163"/>
    </source>
</evidence>
<dbReference type="RefSeq" id="XP_070896155.1">
    <property type="nucleotide sequence ID" value="XM_071048397.1"/>
</dbReference>
<reference evidence="19 20" key="1">
    <citation type="submission" date="2024-07" db="EMBL/GenBank/DDBJ databases">
        <title>Section-level genome sequencing and comparative genomics of Aspergillus sections Usti and Cavernicolus.</title>
        <authorList>
            <consortium name="Lawrence Berkeley National Laboratory"/>
            <person name="Nybo J.L."/>
            <person name="Vesth T.C."/>
            <person name="Theobald S."/>
            <person name="Frisvad J.C."/>
            <person name="Larsen T.O."/>
            <person name="Kjaerboelling I."/>
            <person name="Rothschild-Mancinelli K."/>
            <person name="Lyhne E.K."/>
            <person name="Kogle M.E."/>
            <person name="Barry K."/>
            <person name="Clum A."/>
            <person name="Na H."/>
            <person name="Ledsgaard L."/>
            <person name="Lin J."/>
            <person name="Lipzen A."/>
            <person name="Kuo A."/>
            <person name="Riley R."/>
            <person name="Mondo S."/>
            <person name="LaButti K."/>
            <person name="Haridas S."/>
            <person name="Pangalinan J."/>
            <person name="Salamov A.A."/>
            <person name="Simmons B.A."/>
            <person name="Magnuson J.K."/>
            <person name="Chen J."/>
            <person name="Drula E."/>
            <person name="Henrissat B."/>
            <person name="Wiebenga A."/>
            <person name="Lubbers R.J."/>
            <person name="Gomes A.C."/>
            <person name="Macurrencykelacurrency M.R."/>
            <person name="Stajich J."/>
            <person name="Grigoriev I.V."/>
            <person name="Mortensen U.H."/>
            <person name="De vries R.P."/>
            <person name="Baker S.E."/>
            <person name="Andersen M.R."/>
        </authorList>
    </citation>
    <scope>NUCLEOTIDE SEQUENCE [LARGE SCALE GENOMIC DNA]</scope>
    <source>
        <strain evidence="19 20">CBS 756.74</strain>
    </source>
</reference>
<dbReference type="InterPro" id="IPR041068">
    <property type="entry name" value="HTH_51"/>
</dbReference>
<evidence type="ECO:0000259" key="15">
    <source>
        <dbReference type="PROSITE" id="PS50048"/>
    </source>
</evidence>
<dbReference type="SMART" id="SM00066">
    <property type="entry name" value="GAL4"/>
    <property type="match status" value="1"/>
</dbReference>
<evidence type="ECO:0000259" key="16">
    <source>
        <dbReference type="PROSITE" id="PS50075"/>
    </source>
</evidence>
<evidence type="ECO:0000256" key="4">
    <source>
        <dbReference type="ARBA" id="ARBA00022679"/>
    </source>
</evidence>
<dbReference type="InterPro" id="IPR042104">
    <property type="entry name" value="PKS_dehydratase_sf"/>
</dbReference>
<dbReference type="Pfam" id="PF02801">
    <property type="entry name" value="Ketoacyl-synt_C"/>
    <property type="match status" value="1"/>
</dbReference>
<dbReference type="Pfam" id="PF00172">
    <property type="entry name" value="Zn_clus"/>
    <property type="match status" value="1"/>
</dbReference>
<dbReference type="InterPro" id="IPR016039">
    <property type="entry name" value="Thiolase-like"/>
</dbReference>
<evidence type="ECO:0000256" key="3">
    <source>
        <dbReference type="ARBA" id="ARBA00022553"/>
    </source>
</evidence>
<name>A0ABR4JWP2_9EURO</name>
<evidence type="ECO:0000256" key="2">
    <source>
        <dbReference type="ARBA" id="ARBA00022450"/>
    </source>
</evidence>
<keyword evidence="9" id="KW-0804">Transcription</keyword>
<evidence type="ECO:0000256" key="7">
    <source>
        <dbReference type="ARBA" id="ARBA00023015"/>
    </source>
</evidence>
<dbReference type="InterPro" id="IPR049900">
    <property type="entry name" value="PKS_mFAS_DH"/>
</dbReference>
<dbReference type="PROSITE" id="PS00463">
    <property type="entry name" value="ZN2_CY6_FUNGAL_1"/>
    <property type="match status" value="1"/>
</dbReference>
<evidence type="ECO:0008006" key="21">
    <source>
        <dbReference type="Google" id="ProtNLM"/>
    </source>
</evidence>
<feature type="domain" description="Zn(2)-C6 fungal-type" evidence="15">
    <location>
        <begin position="22"/>
        <end position="52"/>
    </location>
</feature>
<feature type="region of interest" description="N-terminal hotdog fold" evidence="13">
    <location>
        <begin position="1636"/>
        <end position="1770"/>
    </location>
</feature>
<dbReference type="InterPro" id="IPR036291">
    <property type="entry name" value="NAD(P)-bd_dom_sf"/>
</dbReference>
<keyword evidence="6" id="KW-0521">NADP</keyword>
<dbReference type="InterPro" id="IPR020806">
    <property type="entry name" value="PKS_PP-bd"/>
</dbReference>
<feature type="active site" description="Proton acceptor; for dehydratase activity" evidence="13">
    <location>
        <position position="1673"/>
    </location>
</feature>
<dbReference type="CDD" id="cd00833">
    <property type="entry name" value="PKS"/>
    <property type="match status" value="1"/>
</dbReference>
<dbReference type="InterPro" id="IPR013120">
    <property type="entry name" value="FAR_NAD-bd"/>
</dbReference>
<keyword evidence="10" id="KW-0539">Nucleus</keyword>
<dbReference type="InterPro" id="IPR007219">
    <property type="entry name" value="XnlR_reg_dom"/>
</dbReference>
<dbReference type="InterPro" id="IPR014043">
    <property type="entry name" value="Acyl_transferase_dom"/>
</dbReference>
<dbReference type="PANTHER" id="PTHR43775">
    <property type="entry name" value="FATTY ACID SYNTHASE"/>
    <property type="match status" value="1"/>
</dbReference>
<dbReference type="InterPro" id="IPR014030">
    <property type="entry name" value="Ketoacyl_synth_N"/>
</dbReference>
<dbReference type="SUPFAM" id="SSF57701">
    <property type="entry name" value="Zn2/Cys6 DNA-binding domain"/>
    <property type="match status" value="1"/>
</dbReference>
<dbReference type="Gene3D" id="3.30.70.3290">
    <property type="match status" value="1"/>
</dbReference>
<dbReference type="InterPro" id="IPR032088">
    <property type="entry name" value="SAT"/>
</dbReference>
<dbReference type="Gene3D" id="3.10.129.110">
    <property type="entry name" value="Polyketide synthase dehydratase"/>
    <property type="match status" value="1"/>
</dbReference>
<keyword evidence="11" id="KW-0511">Multifunctional enzyme</keyword>
<dbReference type="PROSITE" id="PS50075">
    <property type="entry name" value="CARRIER"/>
    <property type="match status" value="1"/>
</dbReference>
<keyword evidence="4" id="KW-0808">Transferase</keyword>
<dbReference type="CDD" id="cd02440">
    <property type="entry name" value="AdoMet_MTases"/>
    <property type="match status" value="1"/>
</dbReference>
<dbReference type="SMART" id="SM00823">
    <property type="entry name" value="PKS_PP"/>
    <property type="match status" value="1"/>
</dbReference>
<dbReference type="InterPro" id="IPR013217">
    <property type="entry name" value="Methyltransf_12"/>
</dbReference>
<dbReference type="InterPro" id="IPR020841">
    <property type="entry name" value="PKS_Beta-ketoAc_synthase_dom"/>
</dbReference>
<dbReference type="SMART" id="SM00825">
    <property type="entry name" value="PKS_KS"/>
    <property type="match status" value="1"/>
</dbReference>
<keyword evidence="2" id="KW-0596">Phosphopantetheine</keyword>
<dbReference type="InterPro" id="IPR001227">
    <property type="entry name" value="Ac_transferase_dom_sf"/>
</dbReference>
<dbReference type="Pfam" id="PF04082">
    <property type="entry name" value="Fungal_trans"/>
    <property type="match status" value="1"/>
</dbReference>
<dbReference type="SUPFAM" id="SSF53335">
    <property type="entry name" value="S-adenosyl-L-methionine-dependent methyltransferases"/>
    <property type="match status" value="1"/>
</dbReference>
<evidence type="ECO:0000256" key="6">
    <source>
        <dbReference type="ARBA" id="ARBA00022857"/>
    </source>
</evidence>
<evidence type="ECO:0000256" key="12">
    <source>
        <dbReference type="ARBA" id="ARBA00023315"/>
    </source>
</evidence>
<evidence type="ECO:0000259" key="18">
    <source>
        <dbReference type="PROSITE" id="PS52019"/>
    </source>
</evidence>
<proteinExistence type="predicted"/>
<feature type="domain" description="Carrier" evidence="16">
    <location>
        <begin position="1970"/>
        <end position="2044"/>
    </location>
</feature>
<dbReference type="PROSITE" id="PS50048">
    <property type="entry name" value="ZN2_CY6_FUNGAL_2"/>
    <property type="match status" value="1"/>
</dbReference>
<comment type="pathway">
    <text evidence="1">Secondary metabolite biosynthesis.</text>
</comment>
<feature type="active site" description="Proton donor; for dehydratase activity" evidence="13">
    <location>
        <position position="1854"/>
    </location>
</feature>